<name>A0A398D4H6_9BACT</name>
<organism evidence="7 8">
    <name type="scientific">Candidatus Cryosericum terrychapinii</name>
    <dbReference type="NCBI Taxonomy" id="2290919"/>
    <lineage>
        <taxon>Bacteria</taxon>
        <taxon>Pseudomonadati</taxon>
        <taxon>Caldisericota/Cryosericota group</taxon>
        <taxon>Candidatus Cryosericota</taxon>
        <taxon>Candidatus Cryosericia</taxon>
        <taxon>Candidatus Cryosericales</taxon>
        <taxon>Candidatus Cryosericaceae</taxon>
        <taxon>Candidatus Cryosericum</taxon>
    </lineage>
</organism>
<evidence type="ECO:0000313" key="8">
    <source>
        <dbReference type="Proteomes" id="UP000266328"/>
    </source>
</evidence>
<dbReference type="SFLD" id="SFLDG01098">
    <property type="entry name" value="Uncharacterised_Radical_SAM_Su"/>
    <property type="match status" value="1"/>
</dbReference>
<dbReference type="InterPro" id="IPR006638">
    <property type="entry name" value="Elp3/MiaA/NifB-like_rSAM"/>
</dbReference>
<evidence type="ECO:0000256" key="3">
    <source>
        <dbReference type="ARBA" id="ARBA00022723"/>
    </source>
</evidence>
<keyword evidence="4" id="KW-0408">Iron</keyword>
<dbReference type="GO" id="GO:0046872">
    <property type="term" value="F:metal ion binding"/>
    <property type="evidence" value="ECO:0007669"/>
    <property type="project" value="UniProtKB-KW"/>
</dbReference>
<comment type="cofactor">
    <cofactor evidence="1">
        <name>[4Fe-4S] cluster</name>
        <dbReference type="ChEBI" id="CHEBI:49883"/>
    </cofactor>
</comment>
<dbReference type="CDD" id="cd01335">
    <property type="entry name" value="Radical_SAM"/>
    <property type="match status" value="1"/>
</dbReference>
<evidence type="ECO:0000259" key="6">
    <source>
        <dbReference type="PROSITE" id="PS51918"/>
    </source>
</evidence>
<accession>A0A398D4H6</accession>
<proteinExistence type="predicted"/>
<evidence type="ECO:0000313" key="7">
    <source>
        <dbReference type="EMBL" id="RIE06004.1"/>
    </source>
</evidence>
<evidence type="ECO:0000256" key="2">
    <source>
        <dbReference type="ARBA" id="ARBA00022691"/>
    </source>
</evidence>
<dbReference type="Gene3D" id="3.20.20.70">
    <property type="entry name" value="Aldolase class I"/>
    <property type="match status" value="1"/>
</dbReference>
<dbReference type="GO" id="GO:0051536">
    <property type="term" value="F:iron-sulfur cluster binding"/>
    <property type="evidence" value="ECO:0007669"/>
    <property type="project" value="UniProtKB-KW"/>
</dbReference>
<dbReference type="EMBL" id="QXIS01000028">
    <property type="protein sequence ID" value="RIE06004.1"/>
    <property type="molecule type" value="Genomic_DNA"/>
</dbReference>
<keyword evidence="2" id="KW-0949">S-adenosyl-L-methionine</keyword>
<gene>
    <name evidence="7" type="ORF">SMC7_04530</name>
</gene>
<dbReference type="InterPro" id="IPR013785">
    <property type="entry name" value="Aldolase_TIM"/>
</dbReference>
<dbReference type="InterPro" id="IPR007197">
    <property type="entry name" value="rSAM"/>
</dbReference>
<dbReference type="SFLD" id="SFLDS00029">
    <property type="entry name" value="Radical_SAM"/>
    <property type="match status" value="1"/>
</dbReference>
<keyword evidence="3" id="KW-0479">Metal-binding</keyword>
<reference evidence="7 8" key="1">
    <citation type="submission" date="2018-09" db="EMBL/GenBank/DDBJ databases">
        <title>Discovery and Ecogenomic Context for Candidatus Cryosericales, a Global Caldiserica Order Active in Thawing Permafrost.</title>
        <authorList>
            <person name="Martinez M.A."/>
            <person name="Woodcroft B.J."/>
            <person name="Ignacio Espinoza J.C."/>
            <person name="Zayed A."/>
            <person name="Singleton C.M."/>
            <person name="Boyd J."/>
            <person name="Li Y.-F."/>
            <person name="Purvine S."/>
            <person name="Maughan H."/>
            <person name="Hodgkins S.B."/>
            <person name="Anderson D."/>
            <person name="Sederholm M."/>
            <person name="Temperton B."/>
            <person name="Saleska S.R."/>
            <person name="Tyson G.W."/>
            <person name="Rich V.I."/>
        </authorList>
    </citation>
    <scope>NUCLEOTIDE SEQUENCE [LARGE SCALE GENOMIC DNA]</scope>
    <source>
        <strain evidence="7 8">SMC7</strain>
    </source>
</reference>
<dbReference type="PROSITE" id="PS51918">
    <property type="entry name" value="RADICAL_SAM"/>
    <property type="match status" value="1"/>
</dbReference>
<dbReference type="InterPro" id="IPR058240">
    <property type="entry name" value="rSAM_sf"/>
</dbReference>
<evidence type="ECO:0000256" key="5">
    <source>
        <dbReference type="ARBA" id="ARBA00023014"/>
    </source>
</evidence>
<comment type="caution">
    <text evidence="7">The sequence shown here is derived from an EMBL/GenBank/DDBJ whole genome shotgun (WGS) entry which is preliminary data.</text>
</comment>
<dbReference type="Pfam" id="PF04055">
    <property type="entry name" value="Radical_SAM"/>
    <property type="match status" value="1"/>
</dbReference>
<protein>
    <recommendedName>
        <fullName evidence="6">Radical SAM core domain-containing protein</fullName>
    </recommendedName>
</protein>
<sequence>MQAGEPVSLRASIGTLVVLGLRDIRMAASPTTAYLMVGGQCSGDCAYCGQGRGVIGDHSRLSRISWPEVGEEELVDALVAQPGAFQRVCFQTTASRGVLRQLLALVPRIRQASDVPISVSYRVTTFEEADQLFAAGVQRIGVAIDCCSERLYPQLRGGSLFDSISLVKGLGRQYRGRISTHLIIGLGEDEMEAAELMLELHRVGVLVSLFAFTPVRGTRMEHGAPPALVSYRKLQLLQGLLDWQEEEHVCVAYNARKSIHGLGLNEGQVRSFLHRHFVFVTHGCPGCNRPFYNETPGGTMFNYPNVQLETVDREIDRFIDDLKSDGFDFTVAGTRAGDTQKGVVQYYRGAEESLDS</sequence>
<dbReference type="Proteomes" id="UP000266328">
    <property type="component" value="Unassembled WGS sequence"/>
</dbReference>
<evidence type="ECO:0000256" key="4">
    <source>
        <dbReference type="ARBA" id="ARBA00023004"/>
    </source>
</evidence>
<feature type="domain" description="Radical SAM core" evidence="6">
    <location>
        <begin position="27"/>
        <end position="246"/>
    </location>
</feature>
<evidence type="ECO:0000256" key="1">
    <source>
        <dbReference type="ARBA" id="ARBA00001966"/>
    </source>
</evidence>
<keyword evidence="8" id="KW-1185">Reference proteome</keyword>
<dbReference type="GO" id="GO:0003824">
    <property type="term" value="F:catalytic activity"/>
    <property type="evidence" value="ECO:0007669"/>
    <property type="project" value="InterPro"/>
</dbReference>
<dbReference type="AlphaFoldDB" id="A0A398D4H6"/>
<dbReference type="SUPFAM" id="SSF102114">
    <property type="entry name" value="Radical SAM enzymes"/>
    <property type="match status" value="1"/>
</dbReference>
<keyword evidence="5" id="KW-0411">Iron-sulfur</keyword>
<dbReference type="SMART" id="SM00729">
    <property type="entry name" value="Elp3"/>
    <property type="match status" value="1"/>
</dbReference>